<proteinExistence type="predicted"/>
<dbReference type="EMBL" id="CACVBR010000044">
    <property type="protein sequence ID" value="CAA7197234.1"/>
    <property type="molecule type" value="Genomic_DNA"/>
</dbReference>
<dbReference type="InterPro" id="IPR032774">
    <property type="entry name" value="WG_beta_rep"/>
</dbReference>
<dbReference type="Proteomes" id="UP000445144">
    <property type="component" value="Unassembled WGS sequence"/>
</dbReference>
<accession>A0A6N4X8W9</accession>
<protein>
    <recommendedName>
        <fullName evidence="3">WG containing repeat-containing protein</fullName>
    </recommendedName>
</protein>
<organism evidence="1 2">
    <name type="scientific">Chryseobacterium potabilaquae</name>
    <dbReference type="NCBI Taxonomy" id="2675057"/>
    <lineage>
        <taxon>Bacteria</taxon>
        <taxon>Pseudomonadati</taxon>
        <taxon>Bacteroidota</taxon>
        <taxon>Flavobacteriia</taxon>
        <taxon>Flavobacteriales</taxon>
        <taxon>Weeksellaceae</taxon>
        <taxon>Chryseobacterium group</taxon>
        <taxon>Chryseobacterium</taxon>
    </lineage>
</organism>
<evidence type="ECO:0008006" key="3">
    <source>
        <dbReference type="Google" id="ProtNLM"/>
    </source>
</evidence>
<reference evidence="1 2" key="1">
    <citation type="submission" date="2020-01" db="EMBL/GenBank/DDBJ databases">
        <authorList>
            <person name="Rodrigo-Torres L."/>
            <person name="Arahal R. D."/>
            <person name="Lucena T."/>
        </authorList>
    </citation>
    <scope>NUCLEOTIDE SEQUENCE [LARGE SCALE GENOMIC DNA]</scope>
    <source>
        <strain evidence="1 2">CECT 9293</strain>
    </source>
</reference>
<gene>
    <name evidence="1" type="ORF">CHRY9293_03287</name>
</gene>
<dbReference type="Pfam" id="PF14903">
    <property type="entry name" value="WG_beta_rep"/>
    <property type="match status" value="2"/>
</dbReference>
<keyword evidence="2" id="KW-1185">Reference proteome</keyword>
<evidence type="ECO:0000313" key="1">
    <source>
        <dbReference type="EMBL" id="CAA7197234.1"/>
    </source>
</evidence>
<dbReference type="AlphaFoldDB" id="A0A6N4X8W9"/>
<evidence type="ECO:0000313" key="2">
    <source>
        <dbReference type="Proteomes" id="UP000445144"/>
    </source>
</evidence>
<name>A0A6N4X8W9_9FLAO</name>
<sequence length="332" mass="39075">MQSFSAAYFIFTLIMKKKLLAILLIPILSFSQKKEVLKYFISKDNLVGVKNQNGKIIIPAQFKIFSEIEDGELIEGETIYFDGDKNGEKRQKNEWGYVYDKKGNFLYRPFFYDNGADYFSEGVRRFVKNGKVGFVDRNGIVVIKSEHDFVSPFNYGYAEFCDGCDWEKTEDEHKAMVGRTWGMMNYRGEMVQPISKSEDAIEIEGEYYPYPFNYDNKEKMILQFFEKQNKVLSGIYYVNHYPELSENEKRLFFEIVERPKENFPYYQVNTYDYGKRSGLSSDFIFLISEDGKNIFALDGNTKKPFGQWLKKEMKETENFQKEHPDNPNKVSK</sequence>